<organism evidence="1 2">
    <name type="scientific">Candidatus Amulumruptor caecigallinarius</name>
    <dbReference type="NCBI Taxonomy" id="2109911"/>
    <lineage>
        <taxon>Bacteria</taxon>
        <taxon>Pseudomonadati</taxon>
        <taxon>Bacteroidota</taxon>
        <taxon>Bacteroidia</taxon>
        <taxon>Bacteroidales</taxon>
        <taxon>Muribaculaceae</taxon>
        <taxon>Candidatus Amulumruptor</taxon>
    </lineage>
</organism>
<name>A0A921JIR2_9BACT</name>
<reference evidence="1" key="1">
    <citation type="journal article" date="2021" name="PeerJ">
        <title>Extensive microbial diversity within the chicken gut microbiome revealed by metagenomics and culture.</title>
        <authorList>
            <person name="Gilroy R."/>
            <person name="Ravi A."/>
            <person name="Getino M."/>
            <person name="Pursley I."/>
            <person name="Horton D.L."/>
            <person name="Alikhan N.F."/>
            <person name="Baker D."/>
            <person name="Gharbi K."/>
            <person name="Hall N."/>
            <person name="Watson M."/>
            <person name="Adriaenssens E.M."/>
            <person name="Foster-Nyarko E."/>
            <person name="Jarju S."/>
            <person name="Secka A."/>
            <person name="Antonio M."/>
            <person name="Oren A."/>
            <person name="Chaudhuri R.R."/>
            <person name="La Ragione R."/>
            <person name="Hildebrand F."/>
            <person name="Pallen M.J."/>
        </authorList>
    </citation>
    <scope>NUCLEOTIDE SEQUENCE</scope>
    <source>
        <strain evidence="1">4100</strain>
    </source>
</reference>
<protein>
    <submittedName>
        <fullName evidence="1">Uncharacterized protein</fullName>
    </submittedName>
</protein>
<sequence length="127" mass="14375">MERNIISIDEYGKVVLPTDIQATSMSEWELCDLFGVTTPTVKAGIKALCKCGVLNEYEIKRTIRISDRCSMEVYSLETVIALAFRIGTYGAKQVRNAVLERLYLRKEKTSVFFSLNTKGISKAEYFS</sequence>
<proteinExistence type="predicted"/>
<dbReference type="EMBL" id="DYXT01000054">
    <property type="protein sequence ID" value="HJE40090.1"/>
    <property type="molecule type" value="Genomic_DNA"/>
</dbReference>
<dbReference type="AlphaFoldDB" id="A0A921JIR2"/>
<reference evidence="1" key="2">
    <citation type="submission" date="2021-09" db="EMBL/GenBank/DDBJ databases">
        <authorList>
            <person name="Gilroy R."/>
        </authorList>
    </citation>
    <scope>NUCLEOTIDE SEQUENCE</scope>
    <source>
        <strain evidence="1">4100</strain>
    </source>
</reference>
<comment type="caution">
    <text evidence="1">The sequence shown here is derived from an EMBL/GenBank/DDBJ whole genome shotgun (WGS) entry which is preliminary data.</text>
</comment>
<evidence type="ECO:0000313" key="2">
    <source>
        <dbReference type="Proteomes" id="UP000711407"/>
    </source>
</evidence>
<gene>
    <name evidence="1" type="ORF">K8V47_10100</name>
</gene>
<dbReference type="Proteomes" id="UP000711407">
    <property type="component" value="Unassembled WGS sequence"/>
</dbReference>
<accession>A0A921JIR2</accession>
<evidence type="ECO:0000313" key="1">
    <source>
        <dbReference type="EMBL" id="HJE40090.1"/>
    </source>
</evidence>